<sequence length="158" mass="17329">MKLAFAASVVLLLTVSCGQSSAFDFYGCIFRCPARLARSIGPSLIASSCPAWKMIQAYKDMVSANCKKCDKYFHCMGNYNAVHHCGANVLKNRLIAKAISDCRELCQSEKKSSSAADQVANRYGRNGGNCAGKYLCAYGCAYNPHNKSCKRKNCRRRG</sequence>
<dbReference type="GO" id="GO:0005576">
    <property type="term" value="C:extracellular region"/>
    <property type="evidence" value="ECO:0007669"/>
    <property type="project" value="InterPro"/>
</dbReference>
<dbReference type="Gene3D" id="1.10.132.110">
    <property type="entry name" value="Serum amyloid A protein"/>
    <property type="match status" value="1"/>
</dbReference>
<dbReference type="InterPro" id="IPR000096">
    <property type="entry name" value="Serum_amyloid_A"/>
</dbReference>
<dbReference type="SMART" id="SM00197">
    <property type="entry name" value="SAA"/>
    <property type="match status" value="1"/>
</dbReference>
<evidence type="ECO:0000313" key="1">
    <source>
        <dbReference type="Proteomes" id="UP000095280"/>
    </source>
</evidence>
<protein>
    <submittedName>
        <fullName evidence="2">ShKT domain-containing protein</fullName>
    </submittedName>
</protein>
<dbReference type="Pfam" id="PF00277">
    <property type="entry name" value="SAA"/>
    <property type="match status" value="1"/>
</dbReference>
<dbReference type="Proteomes" id="UP000095280">
    <property type="component" value="Unplaced"/>
</dbReference>
<proteinExistence type="predicted"/>
<dbReference type="AlphaFoldDB" id="A0A1I8GL65"/>
<dbReference type="WBParaSite" id="maker-uti_cns_0002391-snap-gene-0.33-mRNA-1">
    <property type="protein sequence ID" value="maker-uti_cns_0002391-snap-gene-0.33-mRNA-1"/>
    <property type="gene ID" value="maker-uti_cns_0002391-snap-gene-0.33"/>
</dbReference>
<organism evidence="1 2">
    <name type="scientific">Macrostomum lignano</name>
    <dbReference type="NCBI Taxonomy" id="282301"/>
    <lineage>
        <taxon>Eukaryota</taxon>
        <taxon>Metazoa</taxon>
        <taxon>Spiralia</taxon>
        <taxon>Lophotrochozoa</taxon>
        <taxon>Platyhelminthes</taxon>
        <taxon>Rhabditophora</taxon>
        <taxon>Macrostomorpha</taxon>
        <taxon>Macrostomida</taxon>
        <taxon>Macrostomidae</taxon>
        <taxon>Macrostomum</taxon>
    </lineage>
</organism>
<dbReference type="OrthoDB" id="6112826at2759"/>
<reference evidence="2" key="1">
    <citation type="submission" date="2016-11" db="UniProtKB">
        <authorList>
            <consortium name="WormBaseParasite"/>
        </authorList>
    </citation>
    <scope>IDENTIFICATION</scope>
</reference>
<dbReference type="PROSITE" id="PS51257">
    <property type="entry name" value="PROKAR_LIPOPROTEIN"/>
    <property type="match status" value="1"/>
</dbReference>
<keyword evidence="1" id="KW-1185">Reference proteome</keyword>
<evidence type="ECO:0000313" key="2">
    <source>
        <dbReference type="WBParaSite" id="maker-uti_cns_0002391-snap-gene-0.33-mRNA-1"/>
    </source>
</evidence>
<accession>A0A1I8GL65</accession>
<dbReference type="STRING" id="282301.A0A1I8GL65"/>
<name>A0A1I8GL65_9PLAT</name>